<dbReference type="KEGG" id="lez:GLE_2125"/>
<organism evidence="2 3">
    <name type="scientific">Lysobacter enzymogenes</name>
    <dbReference type="NCBI Taxonomy" id="69"/>
    <lineage>
        <taxon>Bacteria</taxon>
        <taxon>Pseudomonadati</taxon>
        <taxon>Pseudomonadota</taxon>
        <taxon>Gammaproteobacteria</taxon>
        <taxon>Lysobacterales</taxon>
        <taxon>Lysobacteraceae</taxon>
        <taxon>Lysobacter</taxon>
    </lineage>
</organism>
<name>A0A0S2DGA6_LYSEN</name>
<gene>
    <name evidence="2" type="ORF">GLE_2125</name>
</gene>
<dbReference type="AlphaFoldDB" id="A0A0S2DGA6"/>
<sequence>MRSTEADPGARAAPPVAARGAPGNLPARCAWCPDLTGCRVRAPVAATVPTSRCDAHSGRRIVVV</sequence>
<evidence type="ECO:0000313" key="3">
    <source>
        <dbReference type="Proteomes" id="UP000061569"/>
    </source>
</evidence>
<dbReference type="Proteomes" id="UP000061569">
    <property type="component" value="Chromosome"/>
</dbReference>
<evidence type="ECO:0000313" key="2">
    <source>
        <dbReference type="EMBL" id="ALN57475.1"/>
    </source>
</evidence>
<dbReference type="PATRIC" id="fig|69.6.peg.2089"/>
<dbReference type="EMBL" id="CP013140">
    <property type="protein sequence ID" value="ALN57475.1"/>
    <property type="molecule type" value="Genomic_DNA"/>
</dbReference>
<dbReference type="STRING" id="69.GLE_2125"/>
<proteinExistence type="predicted"/>
<feature type="region of interest" description="Disordered" evidence="1">
    <location>
        <begin position="1"/>
        <end position="24"/>
    </location>
</feature>
<protein>
    <submittedName>
        <fullName evidence="2">Uncharacterized protein</fullName>
    </submittedName>
</protein>
<evidence type="ECO:0000256" key="1">
    <source>
        <dbReference type="SAM" id="MobiDB-lite"/>
    </source>
</evidence>
<accession>A0A0S2DGA6</accession>
<feature type="compositionally biased region" description="Low complexity" evidence="1">
    <location>
        <begin position="1"/>
        <end position="23"/>
    </location>
</feature>
<reference evidence="2 3" key="1">
    <citation type="submission" date="2015-11" db="EMBL/GenBank/DDBJ databases">
        <title>Genome sequences of Lysobacter enzymogenes strain C3 and Lysobacter antibioticus ATCC 29479.</title>
        <authorList>
            <person name="Kobayashi D.Y."/>
        </authorList>
    </citation>
    <scope>NUCLEOTIDE SEQUENCE [LARGE SCALE GENOMIC DNA]</scope>
    <source>
        <strain evidence="2 3">C3</strain>
    </source>
</reference>